<reference evidence="1 2" key="1">
    <citation type="journal article" date="2020" name="ISME J.">
        <title>Uncovering the hidden diversity of litter-decomposition mechanisms in mushroom-forming fungi.</title>
        <authorList>
            <person name="Floudas D."/>
            <person name="Bentzer J."/>
            <person name="Ahren D."/>
            <person name="Johansson T."/>
            <person name="Persson P."/>
            <person name="Tunlid A."/>
        </authorList>
    </citation>
    <scope>NUCLEOTIDE SEQUENCE [LARGE SCALE GENOMIC DNA]</scope>
    <source>
        <strain evidence="1 2">CBS 175.51</strain>
    </source>
</reference>
<dbReference type="EMBL" id="JAACJK010000121">
    <property type="protein sequence ID" value="KAF5329177.1"/>
    <property type="molecule type" value="Genomic_DNA"/>
</dbReference>
<name>A0A8H5BTC2_9AGAR</name>
<gene>
    <name evidence="1" type="ORF">D9611_013187</name>
</gene>
<keyword evidence="2" id="KW-1185">Reference proteome</keyword>
<comment type="caution">
    <text evidence="1">The sequence shown here is derived from an EMBL/GenBank/DDBJ whole genome shotgun (WGS) entry which is preliminary data.</text>
</comment>
<accession>A0A8H5BTC2</accession>
<dbReference type="AlphaFoldDB" id="A0A8H5BTC2"/>
<evidence type="ECO:0000313" key="1">
    <source>
        <dbReference type="EMBL" id="KAF5329177.1"/>
    </source>
</evidence>
<dbReference type="OrthoDB" id="10357876at2759"/>
<dbReference type="Proteomes" id="UP000541558">
    <property type="component" value="Unassembled WGS sequence"/>
</dbReference>
<organism evidence="1 2">
    <name type="scientific">Ephemerocybe angulata</name>
    <dbReference type="NCBI Taxonomy" id="980116"/>
    <lineage>
        <taxon>Eukaryota</taxon>
        <taxon>Fungi</taxon>
        <taxon>Dikarya</taxon>
        <taxon>Basidiomycota</taxon>
        <taxon>Agaricomycotina</taxon>
        <taxon>Agaricomycetes</taxon>
        <taxon>Agaricomycetidae</taxon>
        <taxon>Agaricales</taxon>
        <taxon>Agaricineae</taxon>
        <taxon>Psathyrellaceae</taxon>
        <taxon>Ephemerocybe</taxon>
    </lineage>
</organism>
<sequence>MQPRLPIEIILLIPPFLSGDKDKQALRKLCLTSSLFLHPSRTLLYNHLVLSFGPRYTESPLPGTWLLQLLQLSPGLSKYVKKLTISTIPGGQRWLGVDVTLPDALTRIGPNQITSFSLERISLDEWSSLRGATKSSIIDTCFSASLVDLTLCRAPFDLLKHCGPQLKRFEARGVELARNNNIEPPNSPPIMLDSLCLNGYPFHKYIAHLLDPSSKIQLHALTKLEITSTSPADNTAASRILSHCRNTLETFILQPYAIYSAPEVEVPDCPFLTTFELRIDARGRTYQRDRPGLHWSASFIDNIPASTSKKIENLSISLFFILFEPREVPGGEVESQGVSPLREIGGVIMNSVSDDNIRRWTGLKKLEVEVHDYIPQPGNTQKIRDLVLDALNISPRSNFAFHLTTVPLQVQT</sequence>
<protein>
    <submittedName>
        <fullName evidence="1">Uncharacterized protein</fullName>
    </submittedName>
</protein>
<evidence type="ECO:0000313" key="2">
    <source>
        <dbReference type="Proteomes" id="UP000541558"/>
    </source>
</evidence>
<proteinExistence type="predicted"/>